<dbReference type="AlphaFoldDB" id="A0A915DBC6"/>
<protein>
    <submittedName>
        <fullName evidence="2">Uncharacterized protein</fullName>
    </submittedName>
</protein>
<organism evidence="1 2">
    <name type="scientific">Ditylenchus dipsaci</name>
    <dbReference type="NCBI Taxonomy" id="166011"/>
    <lineage>
        <taxon>Eukaryota</taxon>
        <taxon>Metazoa</taxon>
        <taxon>Ecdysozoa</taxon>
        <taxon>Nematoda</taxon>
        <taxon>Chromadorea</taxon>
        <taxon>Rhabditida</taxon>
        <taxon>Tylenchina</taxon>
        <taxon>Tylenchomorpha</taxon>
        <taxon>Sphaerularioidea</taxon>
        <taxon>Anguinidae</taxon>
        <taxon>Anguininae</taxon>
        <taxon>Ditylenchus</taxon>
    </lineage>
</organism>
<reference evidence="2" key="1">
    <citation type="submission" date="2022-11" db="UniProtKB">
        <authorList>
            <consortium name="WormBaseParasite"/>
        </authorList>
    </citation>
    <scope>IDENTIFICATION</scope>
</reference>
<dbReference type="WBParaSite" id="jg18120">
    <property type="protein sequence ID" value="jg18120"/>
    <property type="gene ID" value="jg18120"/>
</dbReference>
<evidence type="ECO:0000313" key="1">
    <source>
        <dbReference type="Proteomes" id="UP000887574"/>
    </source>
</evidence>
<keyword evidence="1" id="KW-1185">Reference proteome</keyword>
<sequence length="178" mass="21040">MTARQIQRALQDDPMMKKAKLSLPSLRQVQNQKTELGRKRGYSNTMTLDDVKKYYEENKEITGTNKMIKDDYTHHECLGLSRFILLVAQLVRGWSKDPERQSPARLPTIPRNPKSNMRKAMEKLRDEKRAFLPFMLDGDYIWLIRSSNCAEEQDLQELWTELQQAKQDEDPQFKFSSW</sequence>
<dbReference type="Proteomes" id="UP000887574">
    <property type="component" value="Unplaced"/>
</dbReference>
<proteinExistence type="predicted"/>
<name>A0A915DBC6_9BILA</name>
<accession>A0A915DBC6</accession>
<evidence type="ECO:0000313" key="2">
    <source>
        <dbReference type="WBParaSite" id="jg18120"/>
    </source>
</evidence>